<dbReference type="AlphaFoldDB" id="A0ABD3HE89"/>
<dbReference type="PANTHER" id="PTHR48191:SF2">
    <property type="entry name" value="PROTEIN HHL1, CHLOROPLASTIC"/>
    <property type="match status" value="1"/>
</dbReference>
<evidence type="ECO:0000313" key="1">
    <source>
        <dbReference type="EMBL" id="KAL3689728.1"/>
    </source>
</evidence>
<dbReference type="InterPro" id="IPR045388">
    <property type="entry name" value="HHL1-like"/>
</dbReference>
<evidence type="ECO:0000313" key="2">
    <source>
        <dbReference type="Proteomes" id="UP001633002"/>
    </source>
</evidence>
<name>A0ABD3HE89_9MARC</name>
<keyword evidence="2" id="KW-1185">Reference proteome</keyword>
<gene>
    <name evidence="1" type="ORF">R1sor_016037</name>
</gene>
<dbReference type="Pfam" id="PF20133">
    <property type="entry name" value="HHL1-like"/>
    <property type="match status" value="1"/>
</dbReference>
<protein>
    <submittedName>
        <fullName evidence="1">Uncharacterized protein</fullName>
    </submittedName>
</protein>
<dbReference type="Proteomes" id="UP001633002">
    <property type="component" value="Unassembled WGS sequence"/>
</dbReference>
<dbReference type="EMBL" id="JBJQOH010000004">
    <property type="protein sequence ID" value="KAL3689728.1"/>
    <property type="molecule type" value="Genomic_DNA"/>
</dbReference>
<comment type="caution">
    <text evidence="1">The sequence shown here is derived from an EMBL/GenBank/DDBJ whole genome shotgun (WGS) entry which is preliminary data.</text>
</comment>
<sequence>MEAVASLRSASPAGACCSSSKQQFFAGGSSSCPALVACNKWSGVGEKRGVVSVEAKGRKTGALPGMNKRPAGPSLPKLDEDDNPKFVLFIRTQKVPRWYPLSIVSGGSTAKLMVAAMGNEWGKKLYKDTLTRNIADVIYKDERAVRQTAFKTYPVLKAASGFEYGYKIVDKKNPNSALYGQDVVQIPPKGELKSVVEKVKEGFGNLFTGVKDTFGAINPITPEEEQKDETKQ</sequence>
<reference evidence="1 2" key="1">
    <citation type="submission" date="2024-09" db="EMBL/GenBank/DDBJ databases">
        <title>Chromosome-scale assembly of Riccia sorocarpa.</title>
        <authorList>
            <person name="Paukszto L."/>
        </authorList>
    </citation>
    <scope>NUCLEOTIDE SEQUENCE [LARGE SCALE GENOMIC DNA]</scope>
    <source>
        <strain evidence="1">LP-2024</strain>
        <tissue evidence="1">Aerial parts of the thallus</tissue>
    </source>
</reference>
<dbReference type="PANTHER" id="PTHR48191">
    <property type="entry name" value="PROTEIN HHL1 CHLOROPLASTIC"/>
    <property type="match status" value="1"/>
</dbReference>
<accession>A0ABD3HE89</accession>
<proteinExistence type="predicted"/>
<organism evidence="1 2">
    <name type="scientific">Riccia sorocarpa</name>
    <dbReference type="NCBI Taxonomy" id="122646"/>
    <lineage>
        <taxon>Eukaryota</taxon>
        <taxon>Viridiplantae</taxon>
        <taxon>Streptophyta</taxon>
        <taxon>Embryophyta</taxon>
        <taxon>Marchantiophyta</taxon>
        <taxon>Marchantiopsida</taxon>
        <taxon>Marchantiidae</taxon>
        <taxon>Marchantiales</taxon>
        <taxon>Ricciaceae</taxon>
        <taxon>Riccia</taxon>
    </lineage>
</organism>